<reference evidence="2 3" key="1">
    <citation type="journal article" date="2020" name="J. Phycol.">
        <title>Comparative genome analysis reveals Cyanidiococcus gen. nov., a new extremophilic red algal genus sister to Cyanidioschyzon (Cyanidioschyzonaceae, Rhodophyta).</title>
        <authorList>
            <person name="Liu S.-L."/>
            <person name="Chiang Y.-R."/>
            <person name="Yoon H.S."/>
            <person name="Fu H.-Y."/>
        </authorList>
    </citation>
    <scope>NUCLEOTIDE SEQUENCE [LARGE SCALE GENOMIC DNA]</scope>
    <source>
        <strain evidence="2 3">THAL066</strain>
    </source>
</reference>
<keyword evidence="1" id="KW-0472">Membrane</keyword>
<dbReference type="EMBL" id="VWRR01000018">
    <property type="protein sequence ID" value="KAF6000706.1"/>
    <property type="molecule type" value="Genomic_DNA"/>
</dbReference>
<gene>
    <name evidence="2" type="ORF">F1559_001766</name>
</gene>
<dbReference type="AlphaFoldDB" id="A0A7J7IC76"/>
<accession>A0A7J7IC76</accession>
<keyword evidence="1" id="KW-1133">Transmembrane helix</keyword>
<feature type="transmembrane region" description="Helical" evidence="1">
    <location>
        <begin position="162"/>
        <end position="181"/>
    </location>
</feature>
<evidence type="ECO:0000313" key="2">
    <source>
        <dbReference type="EMBL" id="KAF6000706.1"/>
    </source>
</evidence>
<sequence>MQDEDGSTTSCSSATTLSIQREACYLDDSIRKLDSELFMEIGLGCSASQQDMQSTEESDCFSELQVLSNASTSYRQSEDRHNSEKGVRVVFDSKEESASLLAPGVALTRENSSSRNLLKERISGGSPTVMNGIFRSPGSTFNSTSNAFETASTHVRNAGRDAFSLSCSHVIIVIVIVIVIVS</sequence>
<comment type="caution">
    <text evidence="2">The sequence shown here is derived from an EMBL/GenBank/DDBJ whole genome shotgun (WGS) entry which is preliminary data.</text>
</comment>
<proteinExistence type="predicted"/>
<keyword evidence="3" id="KW-1185">Reference proteome</keyword>
<organism evidence="2 3">
    <name type="scientific">Cyanidiococcus yangmingshanensis</name>
    <dbReference type="NCBI Taxonomy" id="2690220"/>
    <lineage>
        <taxon>Eukaryota</taxon>
        <taxon>Rhodophyta</taxon>
        <taxon>Bangiophyceae</taxon>
        <taxon>Cyanidiales</taxon>
        <taxon>Cyanidiaceae</taxon>
        <taxon>Cyanidiococcus</taxon>
    </lineage>
</organism>
<name>A0A7J7IC76_9RHOD</name>
<keyword evidence="1" id="KW-0812">Transmembrane</keyword>
<evidence type="ECO:0000313" key="3">
    <source>
        <dbReference type="Proteomes" id="UP000530660"/>
    </source>
</evidence>
<protein>
    <submittedName>
        <fullName evidence="2">Uncharacterized protein</fullName>
    </submittedName>
</protein>
<dbReference type="Proteomes" id="UP000530660">
    <property type="component" value="Unassembled WGS sequence"/>
</dbReference>
<evidence type="ECO:0000256" key="1">
    <source>
        <dbReference type="SAM" id="Phobius"/>
    </source>
</evidence>